<dbReference type="KEGG" id="gmw:113517652"/>
<dbReference type="Proteomes" id="UP001652740">
    <property type="component" value="Unplaced"/>
</dbReference>
<dbReference type="Gene3D" id="2.20.110.10">
    <property type="entry name" value="Histone H3 K4-specific methyltransferase SET7/9 N-terminal domain"/>
    <property type="match status" value="3"/>
</dbReference>
<keyword evidence="3" id="KW-0968">Cytoplasmic vesicle</keyword>
<evidence type="ECO:0000256" key="4">
    <source>
        <dbReference type="ARBA" id="ARBA00039854"/>
    </source>
</evidence>
<dbReference type="PANTHER" id="PTHR46511:SF1">
    <property type="entry name" value="MORN REPEAT-CONTAINING PROTEIN 3"/>
    <property type="match status" value="1"/>
</dbReference>
<dbReference type="RefSeq" id="XP_026758207.1">
    <property type="nucleotide sequence ID" value="XM_026902406.3"/>
</dbReference>
<proteinExistence type="predicted"/>
<dbReference type="InterPro" id="IPR003409">
    <property type="entry name" value="MORN"/>
</dbReference>
<keyword evidence="6" id="KW-1185">Reference proteome</keyword>
<dbReference type="OrthoDB" id="270720at2759"/>
<gene>
    <name evidence="7" type="primary">LOC113517652</name>
</gene>
<dbReference type="Pfam" id="PF02493">
    <property type="entry name" value="MORN"/>
    <property type="match status" value="6"/>
</dbReference>
<evidence type="ECO:0000256" key="1">
    <source>
        <dbReference type="ARBA" id="ARBA00004218"/>
    </source>
</evidence>
<evidence type="ECO:0000313" key="6">
    <source>
        <dbReference type="Proteomes" id="UP001652740"/>
    </source>
</evidence>
<dbReference type="GeneID" id="113517652"/>
<name>A0A6J1WZ46_GALME</name>
<accession>A0A6J1WZ46</accession>
<dbReference type="AlphaFoldDB" id="A0A6J1WZ46"/>
<evidence type="ECO:0000313" key="7">
    <source>
        <dbReference type="RefSeq" id="XP_026758207.1"/>
    </source>
</evidence>
<reference evidence="7" key="1">
    <citation type="submission" date="2025-08" db="UniProtKB">
        <authorList>
            <consortium name="RefSeq"/>
        </authorList>
    </citation>
    <scope>IDENTIFICATION</scope>
    <source>
        <tissue evidence="7">Whole larvae</tissue>
    </source>
</reference>
<dbReference type="InParanoid" id="A0A6J1WZ46"/>
<dbReference type="SUPFAM" id="SSF82185">
    <property type="entry name" value="Histone H3 K4-specific methyltransferase SET7/9 N-terminal domain"/>
    <property type="match status" value="2"/>
</dbReference>
<evidence type="ECO:0000256" key="5">
    <source>
        <dbReference type="ARBA" id="ARBA00045851"/>
    </source>
</evidence>
<comment type="function">
    <text evidence="5">Assembles a suppression complex (suppresome) by tethering SIRT1 and MDM2 to regulate composite modifications of p53/TP53. Confers both deacetylation-mediated functional inactivation, by SIRT1, and ubiquitination-dependent degradation, by MDM2, of p53/TP53, promoting a proliferative and cell survival behaviors. May play a role in the regulation of spermatogenesis.</text>
</comment>
<dbReference type="InterPro" id="IPR052472">
    <property type="entry name" value="MORN3"/>
</dbReference>
<evidence type="ECO:0000256" key="2">
    <source>
        <dbReference type="ARBA" id="ARBA00022737"/>
    </source>
</evidence>
<protein>
    <recommendedName>
        <fullName evidence="4">MORN repeat-containing protein 3</fullName>
    </recommendedName>
</protein>
<dbReference type="PANTHER" id="PTHR46511">
    <property type="entry name" value="MORN REPEAT-CONTAINING PROTEIN 3"/>
    <property type="match status" value="1"/>
</dbReference>
<dbReference type="SMART" id="SM00698">
    <property type="entry name" value="MORN"/>
    <property type="match status" value="6"/>
</dbReference>
<organism evidence="6 7">
    <name type="scientific">Galleria mellonella</name>
    <name type="common">Greater wax moth</name>
    <dbReference type="NCBI Taxonomy" id="7137"/>
    <lineage>
        <taxon>Eukaryota</taxon>
        <taxon>Metazoa</taxon>
        <taxon>Ecdysozoa</taxon>
        <taxon>Arthropoda</taxon>
        <taxon>Hexapoda</taxon>
        <taxon>Insecta</taxon>
        <taxon>Pterygota</taxon>
        <taxon>Neoptera</taxon>
        <taxon>Endopterygota</taxon>
        <taxon>Lepidoptera</taxon>
        <taxon>Glossata</taxon>
        <taxon>Ditrysia</taxon>
        <taxon>Pyraloidea</taxon>
        <taxon>Pyralidae</taxon>
        <taxon>Galleriinae</taxon>
        <taxon>Galleria</taxon>
    </lineage>
</organism>
<sequence length="251" mass="29566">MPFYRKPRNFTPLLKAAEKKAIKNGVHHAIFTSRFDKYIGDWKNDLRQGKGLFLTVNGKLYEGDWYKGFRHGFGTLSNTLSNGTLSLEYRGEWVRGKPEGIGWRYYDNGDVYFGYWKKGECHGYGKMWYADGTYYVGYWKTSQREGLGMLVQVNNNRYEGHWEKNVKCGLGRFYHMHTGQLQEGCWVNDVCVRSKMSDILIRQYCDLPTEYPIPPHELHDSREILDESELWLTQKIGDIDKQLQYCIDQMY</sequence>
<keyword evidence="2" id="KW-0677">Repeat</keyword>
<evidence type="ECO:0000256" key="3">
    <source>
        <dbReference type="ARBA" id="ARBA00023329"/>
    </source>
</evidence>
<comment type="subcellular location">
    <subcellularLocation>
        <location evidence="1">Cytoplasmic vesicle</location>
        <location evidence="1">Secretory vesicle</location>
        <location evidence="1">Acrosome</location>
    </subcellularLocation>
</comment>
<dbReference type="GO" id="GO:0001669">
    <property type="term" value="C:acrosomal vesicle"/>
    <property type="evidence" value="ECO:0007669"/>
    <property type="project" value="UniProtKB-SubCell"/>
</dbReference>